<evidence type="ECO:0000313" key="1">
    <source>
        <dbReference type="EMBL" id="ARU57547.1"/>
    </source>
</evidence>
<gene>
    <name evidence="1" type="ORF">OLMES_3517</name>
</gene>
<dbReference type="KEGG" id="ome:OLMES_3517"/>
<dbReference type="Proteomes" id="UP000196027">
    <property type="component" value="Chromosome"/>
</dbReference>
<proteinExistence type="predicted"/>
<organism evidence="1 2">
    <name type="scientific">Oleiphilus messinensis</name>
    <dbReference type="NCBI Taxonomy" id="141451"/>
    <lineage>
        <taxon>Bacteria</taxon>
        <taxon>Pseudomonadati</taxon>
        <taxon>Pseudomonadota</taxon>
        <taxon>Gammaproteobacteria</taxon>
        <taxon>Oceanospirillales</taxon>
        <taxon>Oleiphilaceae</taxon>
        <taxon>Oleiphilus</taxon>
    </lineage>
</organism>
<reference evidence="1 2" key="1">
    <citation type="submission" date="2017-05" db="EMBL/GenBank/DDBJ databases">
        <title>Genomic insights into alkan degradation activity of Oleiphilus messinensis.</title>
        <authorList>
            <person name="Kozyavkin S.A."/>
            <person name="Slesarev A.I."/>
            <person name="Golyshin P.N."/>
            <person name="Korzhenkov A."/>
            <person name="Golyshina O.N."/>
            <person name="Toshchakov S.V."/>
        </authorList>
    </citation>
    <scope>NUCLEOTIDE SEQUENCE [LARGE SCALE GENOMIC DNA]</scope>
    <source>
        <strain evidence="1 2">ME102</strain>
    </source>
</reference>
<protein>
    <submittedName>
        <fullName evidence="1">Uncharacterized protein</fullName>
    </submittedName>
</protein>
<name>A0A1Y0IAK0_9GAMM</name>
<accession>A0A1Y0IAK0</accession>
<sequence>MPVRDSPCSITADEKTDYHFVSVVRGTYVFKYKFVVKYSR</sequence>
<evidence type="ECO:0000313" key="2">
    <source>
        <dbReference type="Proteomes" id="UP000196027"/>
    </source>
</evidence>
<keyword evidence="2" id="KW-1185">Reference proteome</keyword>
<dbReference type="EMBL" id="CP021425">
    <property type="protein sequence ID" value="ARU57547.1"/>
    <property type="molecule type" value="Genomic_DNA"/>
</dbReference>
<dbReference type="AlphaFoldDB" id="A0A1Y0IAK0"/>